<protein>
    <submittedName>
        <fullName evidence="1">Uncharacterized protein</fullName>
    </submittedName>
</protein>
<accession>A0ABQ3VIY2</accession>
<sequence length="62" mass="7028">MIMGSTLYPSLGALTPPISFFLLVQKVRYAHFLHQQKKPLLSSAGAKREAERPLWAWESDTL</sequence>
<organism evidence="1 2">
    <name type="scientific">Dictyobacter formicarum</name>
    <dbReference type="NCBI Taxonomy" id="2778368"/>
    <lineage>
        <taxon>Bacteria</taxon>
        <taxon>Bacillati</taxon>
        <taxon>Chloroflexota</taxon>
        <taxon>Ktedonobacteria</taxon>
        <taxon>Ktedonobacterales</taxon>
        <taxon>Dictyobacteraceae</taxon>
        <taxon>Dictyobacter</taxon>
    </lineage>
</organism>
<gene>
    <name evidence="1" type="ORF">KSZ_36320</name>
</gene>
<dbReference type="EMBL" id="BNJJ01000009">
    <property type="protein sequence ID" value="GHO85626.1"/>
    <property type="molecule type" value="Genomic_DNA"/>
</dbReference>
<name>A0ABQ3VIY2_9CHLR</name>
<evidence type="ECO:0000313" key="1">
    <source>
        <dbReference type="EMBL" id="GHO85626.1"/>
    </source>
</evidence>
<keyword evidence="2" id="KW-1185">Reference proteome</keyword>
<dbReference type="Proteomes" id="UP000635565">
    <property type="component" value="Unassembled WGS sequence"/>
</dbReference>
<proteinExistence type="predicted"/>
<comment type="caution">
    <text evidence="1">The sequence shown here is derived from an EMBL/GenBank/DDBJ whole genome shotgun (WGS) entry which is preliminary data.</text>
</comment>
<reference evidence="1 2" key="1">
    <citation type="journal article" date="2021" name="Int. J. Syst. Evol. Microbiol.">
        <title>Reticulibacter mediterranei gen. nov., sp. nov., within the new family Reticulibacteraceae fam. nov., and Ktedonospora formicarum gen. nov., sp. nov., Ktedonobacter robiniae sp. nov., Dictyobacter formicarum sp. nov. and Dictyobacter arantiisoli sp. nov., belonging to the class Ktedonobacteria.</title>
        <authorList>
            <person name="Yabe S."/>
            <person name="Zheng Y."/>
            <person name="Wang C.M."/>
            <person name="Sakai Y."/>
            <person name="Abe K."/>
            <person name="Yokota A."/>
            <person name="Donadio S."/>
            <person name="Cavaletti L."/>
            <person name="Monciardini P."/>
        </authorList>
    </citation>
    <scope>NUCLEOTIDE SEQUENCE [LARGE SCALE GENOMIC DNA]</scope>
    <source>
        <strain evidence="1 2">SOSP1-9</strain>
    </source>
</reference>
<evidence type="ECO:0000313" key="2">
    <source>
        <dbReference type="Proteomes" id="UP000635565"/>
    </source>
</evidence>